<dbReference type="PROSITE" id="PS00010">
    <property type="entry name" value="ASX_HYDROXYL"/>
    <property type="match status" value="1"/>
</dbReference>
<comment type="subcellular location">
    <subcellularLocation>
        <location evidence="1">Membrane</location>
        <topology evidence="1">Single-pass type I membrane protein</topology>
    </subcellularLocation>
</comment>
<dbReference type="GO" id="GO:0007166">
    <property type="term" value="P:cell surface receptor signaling pathway"/>
    <property type="evidence" value="ECO:0007669"/>
    <property type="project" value="InterPro"/>
</dbReference>
<dbReference type="Pfam" id="PF07645">
    <property type="entry name" value="EGF_CA"/>
    <property type="match status" value="1"/>
</dbReference>
<dbReference type="CDD" id="cd14066">
    <property type="entry name" value="STKc_IRAK"/>
    <property type="match status" value="1"/>
</dbReference>
<dbReference type="SUPFAM" id="SSF56112">
    <property type="entry name" value="Protein kinase-like (PK-like)"/>
    <property type="match status" value="1"/>
</dbReference>
<evidence type="ECO:0000256" key="12">
    <source>
        <dbReference type="ARBA" id="ARBA00023157"/>
    </source>
</evidence>
<dbReference type="GO" id="GO:0004674">
    <property type="term" value="F:protein serine/threonine kinase activity"/>
    <property type="evidence" value="ECO:0007669"/>
    <property type="project" value="UniProtKB-KW"/>
</dbReference>
<dbReference type="SMART" id="SM00181">
    <property type="entry name" value="EGF"/>
    <property type="match status" value="2"/>
</dbReference>
<evidence type="ECO:0000256" key="2">
    <source>
        <dbReference type="ARBA" id="ARBA00022527"/>
    </source>
</evidence>
<dbReference type="Gramene" id="FCD_00016763-RA">
    <property type="protein sequence ID" value="FCD_00016763-RA:cds"/>
    <property type="gene ID" value="FCD_00016763"/>
</dbReference>
<dbReference type="PROSITE" id="PS01187">
    <property type="entry name" value="EGF_CA"/>
    <property type="match status" value="1"/>
</dbReference>
<keyword evidence="8" id="KW-0418">Kinase</keyword>
<comment type="catalytic activity">
    <reaction evidence="14">
        <text>L-seryl-[protein] + ATP = O-phospho-L-seryl-[protein] + ADP + H(+)</text>
        <dbReference type="Rhea" id="RHEA:17989"/>
        <dbReference type="Rhea" id="RHEA-COMP:9863"/>
        <dbReference type="Rhea" id="RHEA-COMP:11604"/>
        <dbReference type="ChEBI" id="CHEBI:15378"/>
        <dbReference type="ChEBI" id="CHEBI:29999"/>
        <dbReference type="ChEBI" id="CHEBI:30616"/>
        <dbReference type="ChEBI" id="CHEBI:83421"/>
        <dbReference type="ChEBI" id="CHEBI:456216"/>
    </reaction>
</comment>
<feature type="signal peptide" evidence="18">
    <location>
        <begin position="1"/>
        <end position="27"/>
    </location>
</feature>
<dbReference type="InterPro" id="IPR000742">
    <property type="entry name" value="EGF"/>
</dbReference>
<dbReference type="InterPro" id="IPR025287">
    <property type="entry name" value="WAK_GUB"/>
</dbReference>
<dbReference type="Gene3D" id="1.10.510.10">
    <property type="entry name" value="Transferase(Phosphotransferase) domain 1"/>
    <property type="match status" value="1"/>
</dbReference>
<dbReference type="Pfam" id="PF07714">
    <property type="entry name" value="PK_Tyr_Ser-Thr"/>
    <property type="match status" value="1"/>
</dbReference>
<dbReference type="PANTHER" id="PTHR27005:SF515">
    <property type="entry name" value="WALL-ASSOCIATED RECEPTOR KINASE-LIKE 10-RELATED"/>
    <property type="match status" value="1"/>
</dbReference>
<protein>
    <submittedName>
        <fullName evidence="21">Uncharacterized protein</fullName>
    </submittedName>
</protein>
<dbReference type="FunFam" id="1.10.510.10:FF:000084">
    <property type="entry name" value="Wall-associated receptor kinase 2"/>
    <property type="match status" value="1"/>
</dbReference>
<comment type="caution">
    <text evidence="16">Lacks conserved residue(s) required for the propagation of feature annotation.</text>
</comment>
<evidence type="ECO:0000259" key="19">
    <source>
        <dbReference type="PROSITE" id="PS50011"/>
    </source>
</evidence>
<keyword evidence="13" id="KW-0325">Glycoprotein</keyword>
<dbReference type="Gene3D" id="2.10.25.10">
    <property type="entry name" value="Laminin"/>
    <property type="match status" value="2"/>
</dbReference>
<dbReference type="InterPro" id="IPR001245">
    <property type="entry name" value="Ser-Thr/Tyr_kinase_cat_dom"/>
</dbReference>
<keyword evidence="22" id="KW-1185">Reference proteome</keyword>
<evidence type="ECO:0000256" key="17">
    <source>
        <dbReference type="SAM" id="Phobius"/>
    </source>
</evidence>
<evidence type="ECO:0000256" key="6">
    <source>
        <dbReference type="ARBA" id="ARBA00022729"/>
    </source>
</evidence>
<keyword evidence="7" id="KW-0547">Nucleotide-binding</keyword>
<evidence type="ECO:0000259" key="20">
    <source>
        <dbReference type="PROSITE" id="PS50026"/>
    </source>
</evidence>
<dbReference type="PROSITE" id="PS50011">
    <property type="entry name" value="PROTEIN_KINASE_DOM"/>
    <property type="match status" value="1"/>
</dbReference>
<dbReference type="InterPro" id="IPR011009">
    <property type="entry name" value="Kinase-like_dom_sf"/>
</dbReference>
<keyword evidence="6 18" id="KW-0732">Signal</keyword>
<evidence type="ECO:0000256" key="8">
    <source>
        <dbReference type="ARBA" id="ARBA00022777"/>
    </source>
</evidence>
<dbReference type="PANTHER" id="PTHR27005">
    <property type="entry name" value="WALL-ASSOCIATED RECEPTOR KINASE-LIKE 21"/>
    <property type="match status" value="1"/>
</dbReference>
<feature type="transmembrane region" description="Helical" evidence="17">
    <location>
        <begin position="351"/>
        <end position="374"/>
    </location>
</feature>
<dbReference type="InterPro" id="IPR008271">
    <property type="entry name" value="Ser/Thr_kinase_AS"/>
</dbReference>
<proteinExistence type="predicted"/>
<accession>A0AA88CQR9</accession>
<dbReference type="SUPFAM" id="SSF57196">
    <property type="entry name" value="EGF/Laminin"/>
    <property type="match status" value="1"/>
</dbReference>
<keyword evidence="5 17" id="KW-0812">Transmembrane</keyword>
<dbReference type="InterPro" id="IPR001881">
    <property type="entry name" value="EGF-like_Ca-bd_dom"/>
</dbReference>
<dbReference type="InterPro" id="IPR000719">
    <property type="entry name" value="Prot_kinase_dom"/>
</dbReference>
<dbReference type="CDD" id="cd00054">
    <property type="entry name" value="EGF_CA"/>
    <property type="match status" value="1"/>
</dbReference>
<dbReference type="InterPro" id="IPR049883">
    <property type="entry name" value="NOTCH1_EGF-like"/>
</dbReference>
<evidence type="ECO:0000256" key="15">
    <source>
        <dbReference type="ARBA" id="ARBA00047951"/>
    </source>
</evidence>
<feature type="chain" id="PRO_5041641546" evidence="18">
    <location>
        <begin position="28"/>
        <end position="740"/>
    </location>
</feature>
<dbReference type="InterPro" id="IPR000152">
    <property type="entry name" value="EGF-type_Asp/Asn_hydroxyl_site"/>
</dbReference>
<dbReference type="PROSITE" id="PS00108">
    <property type="entry name" value="PROTEIN_KINASE_ST"/>
    <property type="match status" value="1"/>
</dbReference>
<evidence type="ECO:0000256" key="16">
    <source>
        <dbReference type="PROSITE-ProRule" id="PRU00076"/>
    </source>
</evidence>
<dbReference type="FunFam" id="3.30.200.20:FF:000043">
    <property type="entry name" value="Wall-associated receptor kinase 2"/>
    <property type="match status" value="1"/>
</dbReference>
<gene>
    <name evidence="21" type="ORF">TIFTF001_001631</name>
</gene>
<feature type="domain" description="Protein kinase" evidence="19">
    <location>
        <begin position="428"/>
        <end position="707"/>
    </location>
</feature>
<comment type="catalytic activity">
    <reaction evidence="15">
        <text>L-threonyl-[protein] + ATP = O-phospho-L-threonyl-[protein] + ADP + H(+)</text>
        <dbReference type="Rhea" id="RHEA:46608"/>
        <dbReference type="Rhea" id="RHEA-COMP:11060"/>
        <dbReference type="Rhea" id="RHEA-COMP:11605"/>
        <dbReference type="ChEBI" id="CHEBI:15378"/>
        <dbReference type="ChEBI" id="CHEBI:30013"/>
        <dbReference type="ChEBI" id="CHEBI:30616"/>
        <dbReference type="ChEBI" id="CHEBI:61977"/>
        <dbReference type="ChEBI" id="CHEBI:456216"/>
    </reaction>
</comment>
<keyword evidence="9" id="KW-0067">ATP-binding</keyword>
<evidence type="ECO:0000256" key="3">
    <source>
        <dbReference type="ARBA" id="ARBA00022536"/>
    </source>
</evidence>
<name>A0AA88CQR9_FICCA</name>
<sequence length="740" mass="81589">MKNTNLTIQHLSFVLLLLISNLSPKQAQVEKQNTAADCPQECGGVSIQYPFGIGSNCSLNHNFFIYCNTSFDPPKPFLESIFLELKNISVISSTVQVNSPVFSNCQDQDTTGSPLVDLSFTPFSFSGSDNVFTAVGCNNLALLTKDVDGEGIIGGCMSYCDGKVLNASRGLRSCFGVDCCQTTTPWPLKALNVSFQSTNGTNEQCHYALMVGKEWLAESDLEPNISSIDRLGLRYVPTVLDWAINNGEDYGTCGGSSAGIKKNGSTAGSGDSVCGSQAHCFNRSEAGYVCVCNQGYAGNPYDKCLDIDECANGNPCGGGIICSNTPGGYNCSCRFGYAYDEFSCNPIPYEYIWILAMLGQGGGLMILLGCLWGLHRVYKTRKDKRLKKKYFRLNGGLLLQEKMSSSQDTVKKVELLTSKELEKATDDYNRNRIVGRGSQGTVYKGMLTDGRVIAVKLSKPLQENQVKNFINEVIILSKINHRNVVKILGCCLESKLPMLVYEFIPNGTLFDYIQGKNEEIPFSWDVRFQIAIEIAVTLCYLHSHAETPIFHRDIKSTNILLDERFRAKVADFGISMSVSIDQTHKSTMVRGTFGYLDPEYFHTKKFTEKSDVYSFGVVLAELLTGLEPVFLGSSDSSSGEQDYINLAAHFVHSMEQQSFLKMVDARIAEVARKGEITAVANVARRCLNLDGKKRPTMKAVAMELEWIRINRSESTSRLSKLATKSMNAVMTPKLCSPFIS</sequence>
<organism evidence="21 22">
    <name type="scientific">Ficus carica</name>
    <name type="common">Common fig</name>
    <dbReference type="NCBI Taxonomy" id="3494"/>
    <lineage>
        <taxon>Eukaryota</taxon>
        <taxon>Viridiplantae</taxon>
        <taxon>Streptophyta</taxon>
        <taxon>Embryophyta</taxon>
        <taxon>Tracheophyta</taxon>
        <taxon>Spermatophyta</taxon>
        <taxon>Magnoliopsida</taxon>
        <taxon>eudicotyledons</taxon>
        <taxon>Gunneridae</taxon>
        <taxon>Pentapetalae</taxon>
        <taxon>rosids</taxon>
        <taxon>fabids</taxon>
        <taxon>Rosales</taxon>
        <taxon>Moraceae</taxon>
        <taxon>Ficeae</taxon>
        <taxon>Ficus</taxon>
    </lineage>
</organism>
<evidence type="ECO:0000256" key="18">
    <source>
        <dbReference type="SAM" id="SignalP"/>
    </source>
</evidence>
<evidence type="ECO:0000313" key="22">
    <source>
        <dbReference type="Proteomes" id="UP001187192"/>
    </source>
</evidence>
<dbReference type="InterPro" id="IPR045274">
    <property type="entry name" value="WAK-like"/>
</dbReference>
<dbReference type="EMBL" id="BTGU01000002">
    <property type="protein sequence ID" value="GMN27400.1"/>
    <property type="molecule type" value="Genomic_DNA"/>
</dbReference>
<dbReference type="PROSITE" id="PS50026">
    <property type="entry name" value="EGF_3"/>
    <property type="match status" value="1"/>
</dbReference>
<evidence type="ECO:0000256" key="10">
    <source>
        <dbReference type="ARBA" id="ARBA00022989"/>
    </source>
</evidence>
<dbReference type="Gene3D" id="3.30.200.20">
    <property type="entry name" value="Phosphorylase Kinase, domain 1"/>
    <property type="match status" value="1"/>
</dbReference>
<evidence type="ECO:0000256" key="13">
    <source>
        <dbReference type="ARBA" id="ARBA00023180"/>
    </source>
</evidence>
<dbReference type="GO" id="GO:0005509">
    <property type="term" value="F:calcium ion binding"/>
    <property type="evidence" value="ECO:0007669"/>
    <property type="project" value="InterPro"/>
</dbReference>
<dbReference type="SMART" id="SM00220">
    <property type="entry name" value="S_TKc"/>
    <property type="match status" value="1"/>
</dbReference>
<evidence type="ECO:0000313" key="21">
    <source>
        <dbReference type="EMBL" id="GMN27400.1"/>
    </source>
</evidence>
<evidence type="ECO:0000256" key="1">
    <source>
        <dbReference type="ARBA" id="ARBA00004479"/>
    </source>
</evidence>
<dbReference type="GO" id="GO:0005524">
    <property type="term" value="F:ATP binding"/>
    <property type="evidence" value="ECO:0007669"/>
    <property type="project" value="UniProtKB-KW"/>
</dbReference>
<dbReference type="GO" id="GO:0005886">
    <property type="term" value="C:plasma membrane"/>
    <property type="evidence" value="ECO:0007669"/>
    <property type="project" value="TreeGrafter"/>
</dbReference>
<keyword evidence="12" id="KW-1015">Disulfide bond</keyword>
<keyword evidence="4" id="KW-0808">Transferase</keyword>
<dbReference type="AlphaFoldDB" id="A0AA88CQR9"/>
<dbReference type="SMART" id="SM00179">
    <property type="entry name" value="EGF_CA"/>
    <property type="match status" value="2"/>
</dbReference>
<evidence type="ECO:0000256" key="9">
    <source>
        <dbReference type="ARBA" id="ARBA00022840"/>
    </source>
</evidence>
<evidence type="ECO:0000256" key="5">
    <source>
        <dbReference type="ARBA" id="ARBA00022692"/>
    </source>
</evidence>
<evidence type="ECO:0000256" key="11">
    <source>
        <dbReference type="ARBA" id="ARBA00023136"/>
    </source>
</evidence>
<dbReference type="PROSITE" id="PS01186">
    <property type="entry name" value="EGF_2"/>
    <property type="match status" value="1"/>
</dbReference>
<evidence type="ECO:0000256" key="4">
    <source>
        <dbReference type="ARBA" id="ARBA00022679"/>
    </source>
</evidence>
<dbReference type="GO" id="GO:0030247">
    <property type="term" value="F:polysaccharide binding"/>
    <property type="evidence" value="ECO:0007669"/>
    <property type="project" value="InterPro"/>
</dbReference>
<dbReference type="Pfam" id="PF13947">
    <property type="entry name" value="GUB_WAK_bind"/>
    <property type="match status" value="1"/>
</dbReference>
<reference evidence="21" key="1">
    <citation type="submission" date="2023-07" db="EMBL/GenBank/DDBJ databases">
        <title>draft genome sequence of fig (Ficus carica).</title>
        <authorList>
            <person name="Takahashi T."/>
            <person name="Nishimura K."/>
        </authorList>
    </citation>
    <scope>NUCLEOTIDE SEQUENCE</scope>
</reference>
<evidence type="ECO:0000256" key="7">
    <source>
        <dbReference type="ARBA" id="ARBA00022741"/>
    </source>
</evidence>
<feature type="domain" description="EGF-like" evidence="20">
    <location>
        <begin position="306"/>
        <end position="343"/>
    </location>
</feature>
<evidence type="ECO:0000256" key="14">
    <source>
        <dbReference type="ARBA" id="ARBA00047558"/>
    </source>
</evidence>
<keyword evidence="3 16" id="KW-0245">EGF-like domain</keyword>
<dbReference type="Proteomes" id="UP001187192">
    <property type="component" value="Unassembled WGS sequence"/>
</dbReference>
<keyword evidence="11 17" id="KW-0472">Membrane</keyword>
<comment type="caution">
    <text evidence="21">The sequence shown here is derived from an EMBL/GenBank/DDBJ whole genome shotgun (WGS) entry which is preliminary data.</text>
</comment>
<keyword evidence="2" id="KW-0723">Serine/threonine-protein kinase</keyword>
<keyword evidence="10 17" id="KW-1133">Transmembrane helix</keyword>
<dbReference type="InterPro" id="IPR018097">
    <property type="entry name" value="EGF_Ca-bd_CS"/>
</dbReference>